<keyword evidence="11" id="KW-0220">Diaminopimelate biosynthesis</keyword>
<dbReference type="InterPro" id="IPR001341">
    <property type="entry name" value="Asp_kinase"/>
</dbReference>
<evidence type="ECO:0000256" key="5">
    <source>
        <dbReference type="ARBA" id="ARBA00010122"/>
    </source>
</evidence>
<dbReference type="GO" id="GO:0004072">
    <property type="term" value="F:aspartate kinase activity"/>
    <property type="evidence" value="ECO:0007669"/>
    <property type="project" value="UniProtKB-EC"/>
</dbReference>
<reference evidence="19" key="1">
    <citation type="journal article" date="2019" name="Int. J. Syst. Evol. Microbiol.">
        <title>The Global Catalogue of Microorganisms (GCM) 10K type strain sequencing project: providing services to taxonomists for standard genome sequencing and annotation.</title>
        <authorList>
            <consortium name="The Broad Institute Genomics Platform"/>
            <consortium name="The Broad Institute Genome Sequencing Center for Infectious Disease"/>
            <person name="Wu L."/>
            <person name="Ma J."/>
        </authorList>
    </citation>
    <scope>NUCLEOTIDE SEQUENCE [LARGE SCALE GENOMIC DNA]</scope>
    <source>
        <strain evidence="19">KCTC 42143</strain>
    </source>
</reference>
<dbReference type="NCBIfam" id="TIGR00657">
    <property type="entry name" value="asp_kinases"/>
    <property type="match status" value="1"/>
</dbReference>
<dbReference type="SUPFAM" id="SSF53633">
    <property type="entry name" value="Carbamate kinase-like"/>
    <property type="match status" value="1"/>
</dbReference>
<sequence length="405" mass="44067">MKILVQKFGGTSVKDEESRRAAEKHIVHAVSLGYKVIVVVSAIGRMGDPYATDSLLSLIGGNRSFLDLRERDMLLSVGETISTAVFTNELKKNGLSAVGLTGQDAGIVTNEDFGNAKVQRIEKETIYSYFKTNDVVVVTGFQGVSENGHITTIGRGGSDTSAAFLGSAFKAENIDIFTDVSGMMTADPRLVDKAQFLKVVSYQEVSNMAHEGAKVIDPRAVEIAMQAGIPLRIRSTYQPVTNTGTLVTHIEGQIEPYRLVTGIAHVSNLVQFSIETAQQTQKIIFSLLAELDISVDFINIFPHKIVFTLPQTTSERARLIFDEQGVSYTLVENCAKVAIVGAGITGVPGVIAKMVTTMAKHQIPIYQSADSYTTVWILIAETDLKLAINELHAVFLQNENQPKNN</sequence>
<comment type="pathway">
    <text evidence="2 15">Amino-acid biosynthesis; L-lysine biosynthesis via DAP pathway; (S)-tetrahydrodipicolinate from L-aspartate: step 1/4.</text>
</comment>
<protein>
    <recommendedName>
        <fullName evidence="14">Aspartokinase</fullName>
        <ecNumber evidence="14">2.7.2.4</ecNumber>
    </recommendedName>
</protein>
<evidence type="ECO:0000256" key="9">
    <source>
        <dbReference type="ARBA" id="ARBA00022777"/>
    </source>
</evidence>
<feature type="domain" description="CASTOR ACT" evidence="17">
    <location>
        <begin position="331"/>
        <end position="392"/>
    </location>
</feature>
<evidence type="ECO:0000256" key="10">
    <source>
        <dbReference type="ARBA" id="ARBA00022840"/>
    </source>
</evidence>
<evidence type="ECO:0000259" key="16">
    <source>
        <dbReference type="Pfam" id="PF00696"/>
    </source>
</evidence>
<evidence type="ECO:0000256" key="3">
    <source>
        <dbReference type="ARBA" id="ARBA00004986"/>
    </source>
</evidence>
<evidence type="ECO:0000256" key="2">
    <source>
        <dbReference type="ARBA" id="ARBA00004766"/>
    </source>
</evidence>
<evidence type="ECO:0000256" key="6">
    <source>
        <dbReference type="ARBA" id="ARBA00022605"/>
    </source>
</evidence>
<dbReference type="InterPro" id="IPR045865">
    <property type="entry name" value="ACT-like_dom_sf"/>
</dbReference>
<dbReference type="PIRSF" id="PIRSF000726">
    <property type="entry name" value="Asp_kin"/>
    <property type="match status" value="1"/>
</dbReference>
<dbReference type="PANTHER" id="PTHR21499">
    <property type="entry name" value="ASPARTATE KINASE"/>
    <property type="match status" value="1"/>
</dbReference>
<dbReference type="PROSITE" id="PS00324">
    <property type="entry name" value="ASPARTOKINASE"/>
    <property type="match status" value="1"/>
</dbReference>
<dbReference type="InterPro" id="IPR005260">
    <property type="entry name" value="Asp_kin_monofn"/>
</dbReference>
<gene>
    <name evidence="18" type="primary">dapG</name>
    <name evidence="18" type="ORF">ACFSBK_07620</name>
</gene>
<dbReference type="InterPro" id="IPR036393">
    <property type="entry name" value="AceGlu_kinase-like_sf"/>
</dbReference>
<dbReference type="SUPFAM" id="SSF55021">
    <property type="entry name" value="ACT-like"/>
    <property type="match status" value="2"/>
</dbReference>
<dbReference type="Proteomes" id="UP001597285">
    <property type="component" value="Unassembled WGS sequence"/>
</dbReference>
<dbReference type="InterPro" id="IPR018042">
    <property type="entry name" value="Aspartate_kinase_CS"/>
</dbReference>
<dbReference type="InterPro" id="IPR027795">
    <property type="entry name" value="CASTOR_ACT_dom"/>
</dbReference>
<organism evidence="18 19">
    <name type="scientific">Carnobacterium antarcticum</name>
    <dbReference type="NCBI Taxonomy" id="2126436"/>
    <lineage>
        <taxon>Bacteria</taxon>
        <taxon>Bacillati</taxon>
        <taxon>Bacillota</taxon>
        <taxon>Bacilli</taxon>
        <taxon>Lactobacillales</taxon>
        <taxon>Carnobacteriaceae</taxon>
        <taxon>Carnobacterium</taxon>
    </lineage>
</organism>
<keyword evidence="19" id="KW-1185">Reference proteome</keyword>
<evidence type="ECO:0000256" key="15">
    <source>
        <dbReference type="RuleBase" id="RU004249"/>
    </source>
</evidence>
<dbReference type="Gene3D" id="3.40.1160.10">
    <property type="entry name" value="Acetylglutamate kinase-like"/>
    <property type="match status" value="1"/>
</dbReference>
<dbReference type="RefSeq" id="WP_376821408.1">
    <property type="nucleotide sequence ID" value="NZ_JBHSQC010000025.1"/>
</dbReference>
<proteinExistence type="inferred from homology"/>
<keyword evidence="8" id="KW-0547">Nucleotide-binding</keyword>
<dbReference type="InterPro" id="IPR001048">
    <property type="entry name" value="Asp/Glu/Uridylate_kinase"/>
</dbReference>
<evidence type="ECO:0000256" key="11">
    <source>
        <dbReference type="ARBA" id="ARBA00022915"/>
    </source>
</evidence>
<comment type="function">
    <text evidence="1">Catalyzes the phosphorylation of the beta-carboxyl group of aspartic acid with ATP to yield 4-phospho-L-aspartate, which is involved in the branched biosynthetic pathway leading to the biosynthesis of amino acids threonine, isoleucine and methionine.</text>
</comment>
<keyword evidence="7 14" id="KW-0808">Transferase</keyword>
<evidence type="ECO:0000313" key="19">
    <source>
        <dbReference type="Proteomes" id="UP001597285"/>
    </source>
</evidence>
<keyword evidence="9 14" id="KW-0418">Kinase</keyword>
<evidence type="ECO:0000256" key="7">
    <source>
        <dbReference type="ARBA" id="ARBA00022679"/>
    </source>
</evidence>
<evidence type="ECO:0000256" key="1">
    <source>
        <dbReference type="ARBA" id="ARBA00003121"/>
    </source>
</evidence>
<dbReference type="PANTHER" id="PTHR21499:SF3">
    <property type="entry name" value="ASPARTOKINASE"/>
    <property type="match status" value="1"/>
</dbReference>
<evidence type="ECO:0000256" key="12">
    <source>
        <dbReference type="ARBA" id="ARBA00023154"/>
    </source>
</evidence>
<dbReference type="EMBL" id="JBHUFF010000013">
    <property type="protein sequence ID" value="MFD1799720.1"/>
    <property type="molecule type" value="Genomic_DNA"/>
</dbReference>
<evidence type="ECO:0000256" key="13">
    <source>
        <dbReference type="ARBA" id="ARBA00047872"/>
    </source>
</evidence>
<keyword evidence="12" id="KW-0457">Lysine biosynthesis</keyword>
<accession>A0ABW4NNZ8</accession>
<dbReference type="EC" id="2.7.2.4" evidence="14"/>
<name>A0ABW4NNZ8_9LACT</name>
<comment type="pathway">
    <text evidence="3 15">Amino-acid biosynthesis; L-methionine biosynthesis via de novo pathway; L-homoserine from L-aspartate: step 1/3.</text>
</comment>
<keyword evidence="6 15" id="KW-0028">Amino-acid biosynthesis</keyword>
<dbReference type="Gene3D" id="3.30.2130.10">
    <property type="entry name" value="VC0802-like"/>
    <property type="match status" value="1"/>
</dbReference>
<comment type="caution">
    <text evidence="18">The sequence shown here is derived from an EMBL/GenBank/DDBJ whole genome shotgun (WGS) entry which is preliminary data.</text>
</comment>
<evidence type="ECO:0000256" key="8">
    <source>
        <dbReference type="ARBA" id="ARBA00022741"/>
    </source>
</evidence>
<evidence type="ECO:0000259" key="17">
    <source>
        <dbReference type="Pfam" id="PF13840"/>
    </source>
</evidence>
<comment type="catalytic activity">
    <reaction evidence="13 14">
        <text>L-aspartate + ATP = 4-phospho-L-aspartate + ADP</text>
        <dbReference type="Rhea" id="RHEA:23776"/>
        <dbReference type="ChEBI" id="CHEBI:29991"/>
        <dbReference type="ChEBI" id="CHEBI:30616"/>
        <dbReference type="ChEBI" id="CHEBI:57535"/>
        <dbReference type="ChEBI" id="CHEBI:456216"/>
        <dbReference type="EC" id="2.7.2.4"/>
    </reaction>
</comment>
<evidence type="ECO:0000256" key="4">
    <source>
        <dbReference type="ARBA" id="ARBA00005139"/>
    </source>
</evidence>
<evidence type="ECO:0000256" key="14">
    <source>
        <dbReference type="RuleBase" id="RU003448"/>
    </source>
</evidence>
<comment type="similarity">
    <text evidence="5 14">Belongs to the aspartokinase family.</text>
</comment>
<dbReference type="Pfam" id="PF13840">
    <property type="entry name" value="ACT_7"/>
    <property type="match status" value="1"/>
</dbReference>
<comment type="pathway">
    <text evidence="4 15">Amino-acid biosynthesis; L-threonine biosynthesis; L-threonine from L-aspartate: step 1/5.</text>
</comment>
<feature type="domain" description="Aspartate/glutamate/uridylate kinase" evidence="16">
    <location>
        <begin position="2"/>
        <end position="235"/>
    </location>
</feature>
<dbReference type="NCBIfam" id="NF006068">
    <property type="entry name" value="PRK08210.1"/>
    <property type="match status" value="1"/>
</dbReference>
<evidence type="ECO:0000313" key="18">
    <source>
        <dbReference type="EMBL" id="MFD1799720.1"/>
    </source>
</evidence>
<dbReference type="Pfam" id="PF00696">
    <property type="entry name" value="AA_kinase"/>
    <property type="match status" value="1"/>
</dbReference>
<keyword evidence="10" id="KW-0067">ATP-binding</keyword>